<organism evidence="1">
    <name type="scientific">Arcella intermedia</name>
    <dbReference type="NCBI Taxonomy" id="1963864"/>
    <lineage>
        <taxon>Eukaryota</taxon>
        <taxon>Amoebozoa</taxon>
        <taxon>Tubulinea</taxon>
        <taxon>Elardia</taxon>
        <taxon>Arcellinida</taxon>
        <taxon>Sphaerothecina</taxon>
        <taxon>Arcellidae</taxon>
        <taxon>Arcella</taxon>
    </lineage>
</organism>
<sequence length="53" mass="6028">MPVRTRVNTDSSKENTVKGQTIVKREAEAIPHPKTTLEPYFLESQPPGTWVMM</sequence>
<reference evidence="1" key="1">
    <citation type="journal article" date="2020" name="J. Eukaryot. Microbiol.">
        <title>De novo Sequencing, Assembly and Annotation of the Transcriptome for the Free-Living Testate Amoeba Arcella intermedia.</title>
        <authorList>
            <person name="Ribeiro G.M."/>
            <person name="Porfirio-Sousa A.L."/>
            <person name="Maurer-Alcala X.X."/>
            <person name="Katz L.A."/>
            <person name="Lahr D.J.G."/>
        </authorList>
    </citation>
    <scope>NUCLEOTIDE SEQUENCE</scope>
</reference>
<proteinExistence type="predicted"/>
<accession>A0A6B2LR43</accession>
<evidence type="ECO:0000313" key="1">
    <source>
        <dbReference type="EMBL" id="NDV39151.1"/>
    </source>
</evidence>
<dbReference type="AlphaFoldDB" id="A0A6B2LR43"/>
<protein>
    <submittedName>
        <fullName evidence="1">Uncharacterized protein</fullName>
    </submittedName>
</protein>
<dbReference type="EMBL" id="GIBP01010182">
    <property type="protein sequence ID" value="NDV39151.1"/>
    <property type="molecule type" value="Transcribed_RNA"/>
</dbReference>
<name>A0A6B2LR43_9EUKA</name>